<feature type="transmembrane region" description="Helical" evidence="1">
    <location>
        <begin position="222"/>
        <end position="243"/>
    </location>
</feature>
<protein>
    <submittedName>
        <fullName evidence="2">Uncharacterized protein</fullName>
    </submittedName>
</protein>
<organism evidence="2 3">
    <name type="scientific">Arcanobacterium phocae</name>
    <dbReference type="NCBI Taxonomy" id="131112"/>
    <lineage>
        <taxon>Bacteria</taxon>
        <taxon>Bacillati</taxon>
        <taxon>Actinomycetota</taxon>
        <taxon>Actinomycetes</taxon>
        <taxon>Actinomycetales</taxon>
        <taxon>Actinomycetaceae</taxon>
        <taxon>Arcanobacterium</taxon>
    </lineage>
</organism>
<keyword evidence="3" id="KW-1185">Reference proteome</keyword>
<sequence length="244" mass="26385">MQQRMSEGNDIINTMSGTDLILRMSRAAVPANRPIDTARRISAAIMMGFLFGAVVGMLLFIDEVPLARMLYVLIPAAILGVIVYICWRIWQPPLIEPTAVVARVLGTTESTLGREVRSGGRRGILVPVVAMPVDGGPSFRSMVTIQAQSGRDVVEPPVGTLLPLFQPEPGIGQLAEGEATAEQQELMDKLAKHPRILANKAEILPIRRGPLERIPRTAAIQWWASAGTATFLAMVFVGSLRGLG</sequence>
<evidence type="ECO:0000313" key="3">
    <source>
        <dbReference type="Proteomes" id="UP000214355"/>
    </source>
</evidence>
<dbReference type="EMBL" id="LT629804">
    <property type="protein sequence ID" value="SDU78120.1"/>
    <property type="molecule type" value="Genomic_DNA"/>
</dbReference>
<feature type="transmembrane region" description="Helical" evidence="1">
    <location>
        <begin position="67"/>
        <end position="87"/>
    </location>
</feature>
<feature type="transmembrane region" description="Helical" evidence="1">
    <location>
        <begin position="41"/>
        <end position="61"/>
    </location>
</feature>
<evidence type="ECO:0000256" key="1">
    <source>
        <dbReference type="SAM" id="Phobius"/>
    </source>
</evidence>
<reference evidence="3" key="1">
    <citation type="submission" date="2016-10" db="EMBL/GenBank/DDBJ databases">
        <authorList>
            <person name="Varghese N."/>
            <person name="Submissions S."/>
        </authorList>
    </citation>
    <scope>NUCLEOTIDE SEQUENCE [LARGE SCALE GENOMIC DNA]</scope>
    <source>
        <strain evidence="3">DSM 10002</strain>
    </source>
</reference>
<gene>
    <name evidence="2" type="ORF">SAMN04489737_0331</name>
</gene>
<keyword evidence="1" id="KW-0472">Membrane</keyword>
<accession>A0A1H2LAQ9</accession>
<name>A0A1H2LAQ9_9ACTO</name>
<evidence type="ECO:0000313" key="2">
    <source>
        <dbReference type="EMBL" id="SDU78120.1"/>
    </source>
</evidence>
<keyword evidence="1" id="KW-0812">Transmembrane</keyword>
<dbReference type="AlphaFoldDB" id="A0A1H2LAQ9"/>
<dbReference type="Proteomes" id="UP000214355">
    <property type="component" value="Chromosome I"/>
</dbReference>
<keyword evidence="1" id="KW-1133">Transmembrane helix</keyword>
<proteinExistence type="predicted"/>